<name>A0A6V8NHQ4_9ACTN</name>
<evidence type="ECO:0000313" key="2">
    <source>
        <dbReference type="Proteomes" id="UP000574717"/>
    </source>
</evidence>
<dbReference type="Proteomes" id="UP000574717">
    <property type="component" value="Unassembled WGS sequence"/>
</dbReference>
<sequence length="34" mass="3987">MNVEITIFQEEFTNSFSLMPTSIIYPEVDDLSFE</sequence>
<gene>
    <name evidence="1" type="ORF">HKBW3S03_01279</name>
</gene>
<organism evidence="1 2">
    <name type="scientific">Candidatus Hakubella thermalkaliphila</name>
    <dbReference type="NCBI Taxonomy" id="2754717"/>
    <lineage>
        <taxon>Bacteria</taxon>
        <taxon>Bacillati</taxon>
        <taxon>Actinomycetota</taxon>
        <taxon>Actinomycetota incertae sedis</taxon>
        <taxon>Candidatus Hakubellales</taxon>
        <taxon>Candidatus Hakubellaceae</taxon>
        <taxon>Candidatus Hakubella</taxon>
    </lineage>
</organism>
<proteinExistence type="predicted"/>
<evidence type="ECO:0000313" key="1">
    <source>
        <dbReference type="EMBL" id="GFP19775.1"/>
    </source>
</evidence>
<comment type="caution">
    <text evidence="1">The sequence shown here is derived from an EMBL/GenBank/DDBJ whole genome shotgun (WGS) entry which is preliminary data.</text>
</comment>
<dbReference type="EMBL" id="BLRU01000138">
    <property type="protein sequence ID" value="GFP19775.1"/>
    <property type="molecule type" value="Genomic_DNA"/>
</dbReference>
<accession>A0A6V8NHQ4</accession>
<reference evidence="1 2" key="1">
    <citation type="journal article" date="2020" name="Front. Microbiol.">
        <title>Single-cell genomics of novel Actinobacteria with the Wood-Ljungdahl pathway discovered in a serpentinizing system.</title>
        <authorList>
            <person name="Merino N."/>
            <person name="Kawai M."/>
            <person name="Boyd E.S."/>
            <person name="Colman D.R."/>
            <person name="McGlynn S.E."/>
            <person name="Nealson K.H."/>
            <person name="Kurokawa K."/>
            <person name="Hongoh Y."/>
        </authorList>
    </citation>
    <scope>NUCLEOTIDE SEQUENCE [LARGE SCALE GENOMIC DNA]</scope>
    <source>
        <strain evidence="1 2">S03</strain>
    </source>
</reference>
<dbReference type="AlphaFoldDB" id="A0A6V8NHQ4"/>
<feature type="non-terminal residue" evidence="1">
    <location>
        <position position="34"/>
    </location>
</feature>
<protein>
    <submittedName>
        <fullName evidence="1">Uncharacterized protein</fullName>
    </submittedName>
</protein>